<reference evidence="2 3" key="1">
    <citation type="journal article" date="2020" name="J. Clin. Microbiol.">
        <title>Assessing the Genetic Diversity of Austrian Corynebacterium diphtheriae Clinical Isolates, 2011-2019.</title>
        <authorList>
            <person name="Schaeffer J."/>
            <person name="Huhulescu S."/>
            <person name="Stoeger A."/>
            <person name="Allerberger F."/>
            <person name="Ruppitsch W."/>
        </authorList>
    </citation>
    <scope>NUCLEOTIDE SEQUENCE [LARGE SCALE GENOMIC DNA]</scope>
    <source>
        <strain evidence="2 3">04-17</strain>
    </source>
</reference>
<evidence type="ECO:0000313" key="3">
    <source>
        <dbReference type="Proteomes" id="UP000615580"/>
    </source>
</evidence>
<feature type="compositionally biased region" description="Polar residues" evidence="1">
    <location>
        <begin position="32"/>
        <end position="44"/>
    </location>
</feature>
<feature type="region of interest" description="Disordered" evidence="1">
    <location>
        <begin position="20"/>
        <end position="60"/>
    </location>
</feature>
<keyword evidence="3" id="KW-1185">Reference proteome</keyword>
<protein>
    <submittedName>
        <fullName evidence="2">Uncharacterized protein</fullName>
    </submittedName>
</protein>
<evidence type="ECO:0000256" key="1">
    <source>
        <dbReference type="SAM" id="MobiDB-lite"/>
    </source>
</evidence>
<accession>A0ABS0LBW2</accession>
<evidence type="ECO:0000313" key="2">
    <source>
        <dbReference type="EMBL" id="MBG9354112.1"/>
    </source>
</evidence>
<proteinExistence type="predicted"/>
<sequence length="110" mass="11892">MTTTGLNSPDLLTKVSSAMAHGVHRQPRNAEIISSTLGSDTEPATNWPYETTDPTSTWPDSDNIEVAKLKAALAAGIDPRQAPVFADLLKGSSQKELARHAEELKKFFNS</sequence>
<dbReference type="EMBL" id="JADQUG010000017">
    <property type="protein sequence ID" value="MBG9354112.1"/>
    <property type="molecule type" value="Genomic_DNA"/>
</dbReference>
<name>A0ABS0LBW2_9CORY</name>
<comment type="caution">
    <text evidence="2">The sequence shown here is derived from an EMBL/GenBank/DDBJ whole genome shotgun (WGS) entry which is preliminary data.</text>
</comment>
<feature type="compositionally biased region" description="Low complexity" evidence="1">
    <location>
        <begin position="51"/>
        <end position="60"/>
    </location>
</feature>
<gene>
    <name evidence="2" type="ORF">I4J41_05695</name>
</gene>
<dbReference type="RefSeq" id="WP_182000488.1">
    <property type="nucleotide sequence ID" value="NZ_JADQUD010000005.1"/>
</dbReference>
<organism evidence="2 3">
    <name type="scientific">Corynebacterium belfantii</name>
    <dbReference type="NCBI Taxonomy" id="2014537"/>
    <lineage>
        <taxon>Bacteria</taxon>
        <taxon>Bacillati</taxon>
        <taxon>Actinomycetota</taxon>
        <taxon>Actinomycetes</taxon>
        <taxon>Mycobacteriales</taxon>
        <taxon>Corynebacteriaceae</taxon>
        <taxon>Corynebacterium</taxon>
    </lineage>
</organism>
<dbReference type="Proteomes" id="UP000615580">
    <property type="component" value="Unassembled WGS sequence"/>
</dbReference>